<dbReference type="CDD" id="cd06530">
    <property type="entry name" value="S26_SPase_I"/>
    <property type="match status" value="1"/>
</dbReference>
<reference evidence="9 10" key="1">
    <citation type="journal article" date="2018" name="Sci. Rep.">
        <title>Raphidocelis subcapitata (=Pseudokirchneriella subcapitata) provides an insight into genome evolution and environmental adaptations in the Sphaeropleales.</title>
        <authorList>
            <person name="Suzuki S."/>
            <person name="Yamaguchi H."/>
            <person name="Nakajima N."/>
            <person name="Kawachi M."/>
        </authorList>
    </citation>
    <scope>NUCLEOTIDE SEQUENCE [LARGE SCALE GENOMIC DNA]</scope>
    <source>
        <strain evidence="9 10">NIES-35</strain>
    </source>
</reference>
<comment type="caution">
    <text evidence="9">The sequence shown here is derived from an EMBL/GenBank/DDBJ whole genome shotgun (WGS) entry which is preliminary data.</text>
</comment>
<dbReference type="PANTHER" id="PTHR12383:SF16">
    <property type="entry name" value="MITOCHONDRIAL INNER MEMBRANE PROTEASE SUBUNIT 1"/>
    <property type="match status" value="1"/>
</dbReference>
<dbReference type="Pfam" id="PF10502">
    <property type="entry name" value="Peptidase_S26"/>
    <property type="match status" value="2"/>
</dbReference>
<evidence type="ECO:0000256" key="4">
    <source>
        <dbReference type="ARBA" id="ARBA00023128"/>
    </source>
</evidence>
<evidence type="ECO:0000256" key="6">
    <source>
        <dbReference type="ARBA" id="ARBA00038445"/>
    </source>
</evidence>
<evidence type="ECO:0000256" key="3">
    <source>
        <dbReference type="ARBA" id="ARBA00022801"/>
    </source>
</evidence>
<dbReference type="GO" id="GO:0004252">
    <property type="term" value="F:serine-type endopeptidase activity"/>
    <property type="evidence" value="ECO:0007669"/>
    <property type="project" value="InterPro"/>
</dbReference>
<organism evidence="9 10">
    <name type="scientific">Raphidocelis subcapitata</name>
    <dbReference type="NCBI Taxonomy" id="307507"/>
    <lineage>
        <taxon>Eukaryota</taxon>
        <taxon>Viridiplantae</taxon>
        <taxon>Chlorophyta</taxon>
        <taxon>core chlorophytes</taxon>
        <taxon>Chlorophyceae</taxon>
        <taxon>CS clade</taxon>
        <taxon>Sphaeropleales</taxon>
        <taxon>Selenastraceae</taxon>
        <taxon>Raphidocelis</taxon>
    </lineage>
</organism>
<feature type="active site" evidence="7">
    <location>
        <position position="100"/>
    </location>
</feature>
<dbReference type="InterPro" id="IPR036286">
    <property type="entry name" value="LexA/Signal_pep-like_sf"/>
</dbReference>
<comment type="subcellular location">
    <subcellularLocation>
        <location evidence="1">Mitochondrion inner membrane</location>
    </subcellularLocation>
</comment>
<dbReference type="EMBL" id="BDRX01000104">
    <property type="protein sequence ID" value="GBF97650.1"/>
    <property type="molecule type" value="Genomic_DNA"/>
</dbReference>
<feature type="active site" evidence="7">
    <location>
        <position position="55"/>
    </location>
</feature>
<dbReference type="InterPro" id="IPR052064">
    <property type="entry name" value="Mito_IMP1_subunit"/>
</dbReference>
<name>A0A2V0PIC5_9CHLO</name>
<sequence length="177" mass="18838">MGWWAAAAAGAAAGKGGQGTAATLRKWTARGAKTAAVLHVTFNYVAFFSQINGPSMFPTFSGRGWNVVVAEALPGMQDRVAAGDVVICIRPVNARENVIKRVTAVAGQRVTLFTRGGGAPTTLEVPTGHIWLQGDNLIMSRDSREYGPVPLAMVKGRVVCQILPNYKWVPPRLPGQP</sequence>
<dbReference type="SUPFAM" id="SSF51306">
    <property type="entry name" value="LexA/Signal peptidase"/>
    <property type="match status" value="1"/>
</dbReference>
<dbReference type="InterPro" id="IPR019533">
    <property type="entry name" value="Peptidase_S26"/>
</dbReference>
<gene>
    <name evidence="9" type="ORF">Rsub_10526</name>
</gene>
<evidence type="ECO:0000256" key="1">
    <source>
        <dbReference type="ARBA" id="ARBA00004273"/>
    </source>
</evidence>
<dbReference type="GO" id="GO:0006627">
    <property type="term" value="P:protein processing involved in protein targeting to mitochondrion"/>
    <property type="evidence" value="ECO:0007669"/>
    <property type="project" value="TreeGrafter"/>
</dbReference>
<keyword evidence="2" id="KW-0999">Mitochondrion inner membrane</keyword>
<comment type="similarity">
    <text evidence="6">Belongs to the peptidase S26 family. IMP1 subfamily.</text>
</comment>
<dbReference type="GO" id="GO:0006465">
    <property type="term" value="P:signal peptide processing"/>
    <property type="evidence" value="ECO:0007669"/>
    <property type="project" value="InterPro"/>
</dbReference>
<dbReference type="PANTHER" id="PTHR12383">
    <property type="entry name" value="PROTEASE FAMILY S26 MITOCHONDRIAL INNER MEMBRANE PROTEASE-RELATED"/>
    <property type="match status" value="1"/>
</dbReference>
<evidence type="ECO:0000313" key="9">
    <source>
        <dbReference type="EMBL" id="GBF97650.1"/>
    </source>
</evidence>
<dbReference type="FunCoup" id="A0A2V0PIC5">
    <property type="interactions" value="1886"/>
</dbReference>
<keyword evidence="10" id="KW-1185">Reference proteome</keyword>
<evidence type="ECO:0000313" key="10">
    <source>
        <dbReference type="Proteomes" id="UP000247498"/>
    </source>
</evidence>
<dbReference type="STRING" id="307507.A0A2V0PIC5"/>
<accession>A0A2V0PIC5</accession>
<dbReference type="Proteomes" id="UP000247498">
    <property type="component" value="Unassembled WGS sequence"/>
</dbReference>
<feature type="domain" description="Peptidase S26" evidence="8">
    <location>
        <begin position="28"/>
        <end position="111"/>
    </location>
</feature>
<evidence type="ECO:0000256" key="2">
    <source>
        <dbReference type="ARBA" id="ARBA00022792"/>
    </source>
</evidence>
<keyword evidence="9" id="KW-0645">Protease</keyword>
<keyword evidence="3" id="KW-0378">Hydrolase</keyword>
<dbReference type="Gene3D" id="2.10.109.10">
    <property type="entry name" value="Umud Fragment, subunit A"/>
    <property type="match status" value="1"/>
</dbReference>
<dbReference type="OrthoDB" id="308440at2759"/>
<feature type="domain" description="Peptidase S26" evidence="8">
    <location>
        <begin position="124"/>
        <end position="160"/>
    </location>
</feature>
<dbReference type="AlphaFoldDB" id="A0A2V0PIC5"/>
<proteinExistence type="inferred from homology"/>
<evidence type="ECO:0000256" key="5">
    <source>
        <dbReference type="ARBA" id="ARBA00023136"/>
    </source>
</evidence>
<evidence type="ECO:0000259" key="8">
    <source>
        <dbReference type="Pfam" id="PF10502"/>
    </source>
</evidence>
<evidence type="ECO:0000256" key="7">
    <source>
        <dbReference type="PIRSR" id="PIRSR600223-1"/>
    </source>
</evidence>
<keyword evidence="4" id="KW-0496">Mitochondrion</keyword>
<dbReference type="InterPro" id="IPR000223">
    <property type="entry name" value="Pept_S26A_signal_pept_1"/>
</dbReference>
<dbReference type="GO" id="GO:0042720">
    <property type="term" value="C:mitochondrial inner membrane peptidase complex"/>
    <property type="evidence" value="ECO:0007669"/>
    <property type="project" value="TreeGrafter"/>
</dbReference>
<protein>
    <submittedName>
        <fullName evidence="9">Mitochondrial inner membrane protease subunit 1</fullName>
    </submittedName>
</protein>
<dbReference type="InParanoid" id="A0A2V0PIC5"/>
<dbReference type="PRINTS" id="PR00727">
    <property type="entry name" value="LEADERPTASE"/>
</dbReference>
<keyword evidence="5" id="KW-0472">Membrane</keyword>